<evidence type="ECO:0000313" key="2">
    <source>
        <dbReference type="Proteomes" id="UP001476798"/>
    </source>
</evidence>
<sequence>MARCTAGQLDKYGESYMGQRPKVGWNGSGAAARYSGCWVSGRWQRRWLAGKLAGVMRKKREPSPHSLLKWALFKLLPIRCGEPGPDQAQSLLHPMVKPASHARTTKCRGLSKDEHKLNSDGVLGGIRRKLLMPKSPTSVQTQLHSLSVSISAPIYFSAVSIAPSSFSSHPFFLQLNWLCVSPSAGSSFSGPAPVHTSSPVGHLFPPTLISLSSPSLFARCDAARPAPGSDSLSVIQSICQQVNFVYSGQPKLRFFFKER</sequence>
<accession>A0ABV0MEN5</accession>
<protein>
    <submittedName>
        <fullName evidence="1">Uncharacterized protein</fullName>
    </submittedName>
</protein>
<name>A0ABV0MEN5_9TELE</name>
<dbReference type="EMBL" id="JAHRIO010000114">
    <property type="protein sequence ID" value="MEQ2157564.1"/>
    <property type="molecule type" value="Genomic_DNA"/>
</dbReference>
<reference evidence="1 2" key="1">
    <citation type="submission" date="2021-06" db="EMBL/GenBank/DDBJ databases">
        <authorList>
            <person name="Palmer J.M."/>
        </authorList>
    </citation>
    <scope>NUCLEOTIDE SEQUENCE [LARGE SCALE GENOMIC DNA]</scope>
    <source>
        <strain evidence="1 2">GA_2019</strain>
        <tissue evidence="1">Muscle</tissue>
    </source>
</reference>
<dbReference type="Proteomes" id="UP001476798">
    <property type="component" value="Unassembled WGS sequence"/>
</dbReference>
<keyword evidence="2" id="KW-1185">Reference proteome</keyword>
<organism evidence="1 2">
    <name type="scientific">Goodea atripinnis</name>
    <dbReference type="NCBI Taxonomy" id="208336"/>
    <lineage>
        <taxon>Eukaryota</taxon>
        <taxon>Metazoa</taxon>
        <taxon>Chordata</taxon>
        <taxon>Craniata</taxon>
        <taxon>Vertebrata</taxon>
        <taxon>Euteleostomi</taxon>
        <taxon>Actinopterygii</taxon>
        <taxon>Neopterygii</taxon>
        <taxon>Teleostei</taxon>
        <taxon>Neoteleostei</taxon>
        <taxon>Acanthomorphata</taxon>
        <taxon>Ovalentaria</taxon>
        <taxon>Atherinomorphae</taxon>
        <taxon>Cyprinodontiformes</taxon>
        <taxon>Goodeidae</taxon>
        <taxon>Goodea</taxon>
    </lineage>
</organism>
<comment type="caution">
    <text evidence="1">The sequence shown here is derived from an EMBL/GenBank/DDBJ whole genome shotgun (WGS) entry which is preliminary data.</text>
</comment>
<evidence type="ECO:0000313" key="1">
    <source>
        <dbReference type="EMBL" id="MEQ2157564.1"/>
    </source>
</evidence>
<proteinExistence type="predicted"/>
<gene>
    <name evidence="1" type="ORF">GOODEAATRI_003059</name>
</gene>